<dbReference type="EMBL" id="GBRH01196962">
    <property type="protein sequence ID" value="JAE00934.1"/>
    <property type="molecule type" value="Transcribed_RNA"/>
</dbReference>
<reference evidence="1" key="2">
    <citation type="journal article" date="2015" name="Data Brief">
        <title>Shoot transcriptome of the giant reed, Arundo donax.</title>
        <authorList>
            <person name="Barrero R.A."/>
            <person name="Guerrero F.D."/>
            <person name="Moolhuijzen P."/>
            <person name="Goolsby J.A."/>
            <person name="Tidwell J."/>
            <person name="Bellgard S.E."/>
            <person name="Bellgard M.I."/>
        </authorList>
    </citation>
    <scope>NUCLEOTIDE SEQUENCE</scope>
    <source>
        <tissue evidence="1">Shoot tissue taken approximately 20 cm above the soil surface</tissue>
    </source>
</reference>
<dbReference type="AlphaFoldDB" id="A0A0A9EPK0"/>
<sequence length="41" mass="4177">MESSAMASHSRSDDHKVVVELTAAGTLQLAVTCRSNGTSGA</sequence>
<protein>
    <submittedName>
        <fullName evidence="1">Uncharacterized protein</fullName>
    </submittedName>
</protein>
<name>A0A0A9EPK0_ARUDO</name>
<organism evidence="1">
    <name type="scientific">Arundo donax</name>
    <name type="common">Giant reed</name>
    <name type="synonym">Donax arundinaceus</name>
    <dbReference type="NCBI Taxonomy" id="35708"/>
    <lineage>
        <taxon>Eukaryota</taxon>
        <taxon>Viridiplantae</taxon>
        <taxon>Streptophyta</taxon>
        <taxon>Embryophyta</taxon>
        <taxon>Tracheophyta</taxon>
        <taxon>Spermatophyta</taxon>
        <taxon>Magnoliopsida</taxon>
        <taxon>Liliopsida</taxon>
        <taxon>Poales</taxon>
        <taxon>Poaceae</taxon>
        <taxon>PACMAD clade</taxon>
        <taxon>Arundinoideae</taxon>
        <taxon>Arundineae</taxon>
        <taxon>Arundo</taxon>
    </lineage>
</organism>
<evidence type="ECO:0000313" key="1">
    <source>
        <dbReference type="EMBL" id="JAE00934.1"/>
    </source>
</evidence>
<reference evidence="1" key="1">
    <citation type="submission" date="2014-09" db="EMBL/GenBank/DDBJ databases">
        <authorList>
            <person name="Magalhaes I.L.F."/>
            <person name="Oliveira U."/>
            <person name="Santos F.R."/>
            <person name="Vidigal T.H.D.A."/>
            <person name="Brescovit A.D."/>
            <person name="Santos A.J."/>
        </authorList>
    </citation>
    <scope>NUCLEOTIDE SEQUENCE</scope>
    <source>
        <tissue evidence="1">Shoot tissue taken approximately 20 cm above the soil surface</tissue>
    </source>
</reference>
<accession>A0A0A9EPK0</accession>
<proteinExistence type="predicted"/>